<dbReference type="EMBL" id="CM042011">
    <property type="protein sequence ID" value="KAI3765801.1"/>
    <property type="molecule type" value="Genomic_DNA"/>
</dbReference>
<reference evidence="2" key="1">
    <citation type="journal article" date="2022" name="Mol. Ecol. Resour.">
        <title>The genomes of chicory, endive, great burdock and yacon provide insights into Asteraceae palaeo-polyploidization history and plant inulin production.</title>
        <authorList>
            <person name="Fan W."/>
            <person name="Wang S."/>
            <person name="Wang H."/>
            <person name="Wang A."/>
            <person name="Jiang F."/>
            <person name="Liu H."/>
            <person name="Zhao H."/>
            <person name="Xu D."/>
            <person name="Zhang Y."/>
        </authorList>
    </citation>
    <scope>NUCLEOTIDE SEQUENCE [LARGE SCALE GENOMIC DNA]</scope>
    <source>
        <strain evidence="2">cv. Punajuju</strain>
    </source>
</reference>
<organism evidence="1 2">
    <name type="scientific">Cichorium intybus</name>
    <name type="common">Chicory</name>
    <dbReference type="NCBI Taxonomy" id="13427"/>
    <lineage>
        <taxon>Eukaryota</taxon>
        <taxon>Viridiplantae</taxon>
        <taxon>Streptophyta</taxon>
        <taxon>Embryophyta</taxon>
        <taxon>Tracheophyta</taxon>
        <taxon>Spermatophyta</taxon>
        <taxon>Magnoliopsida</taxon>
        <taxon>eudicotyledons</taxon>
        <taxon>Gunneridae</taxon>
        <taxon>Pentapetalae</taxon>
        <taxon>asterids</taxon>
        <taxon>campanulids</taxon>
        <taxon>Asterales</taxon>
        <taxon>Asteraceae</taxon>
        <taxon>Cichorioideae</taxon>
        <taxon>Cichorieae</taxon>
        <taxon>Cichoriinae</taxon>
        <taxon>Cichorium</taxon>
    </lineage>
</organism>
<reference evidence="1 2" key="2">
    <citation type="journal article" date="2022" name="Mol. Ecol. Resour.">
        <title>The genomes of chicory, endive, great burdock and yacon provide insights into Asteraceae paleo-polyploidization history and plant inulin production.</title>
        <authorList>
            <person name="Fan W."/>
            <person name="Wang S."/>
            <person name="Wang H."/>
            <person name="Wang A."/>
            <person name="Jiang F."/>
            <person name="Liu H."/>
            <person name="Zhao H."/>
            <person name="Xu D."/>
            <person name="Zhang Y."/>
        </authorList>
    </citation>
    <scope>NUCLEOTIDE SEQUENCE [LARGE SCALE GENOMIC DNA]</scope>
    <source>
        <strain evidence="2">cv. Punajuju</strain>
        <tissue evidence="1">Leaves</tissue>
    </source>
</reference>
<dbReference type="Proteomes" id="UP001055811">
    <property type="component" value="Linkage Group LG03"/>
</dbReference>
<keyword evidence="2" id="KW-1185">Reference proteome</keyword>
<comment type="caution">
    <text evidence="1">The sequence shown here is derived from an EMBL/GenBank/DDBJ whole genome shotgun (WGS) entry which is preliminary data.</text>
</comment>
<accession>A0ACB9F4D2</accession>
<gene>
    <name evidence="1" type="ORF">L2E82_15845</name>
</gene>
<name>A0ACB9F4D2_CICIN</name>
<evidence type="ECO:0000313" key="1">
    <source>
        <dbReference type="EMBL" id="KAI3765801.1"/>
    </source>
</evidence>
<protein>
    <submittedName>
        <fullName evidence="1">Uncharacterized protein</fullName>
    </submittedName>
</protein>
<evidence type="ECO:0000313" key="2">
    <source>
        <dbReference type="Proteomes" id="UP001055811"/>
    </source>
</evidence>
<proteinExistence type="predicted"/>
<sequence length="104" mass="11774">MDRWIYTSTEKRMGPHHNSLIPSLRSWSADNSPSYRKTNRSIDDFTSNFLLPAATAEGSRLLSIAPDPASLTHAHKAHTHGHFLPPTALLFHLKIKFRLQISIM</sequence>